<evidence type="ECO:0000256" key="6">
    <source>
        <dbReference type="SAM" id="Phobius"/>
    </source>
</evidence>
<keyword evidence="2 6" id="KW-0812">Transmembrane</keyword>
<dbReference type="RefSeq" id="WP_051548473.1">
    <property type="nucleotide sequence ID" value="NZ_FONH01000001.1"/>
</dbReference>
<evidence type="ECO:0000256" key="3">
    <source>
        <dbReference type="ARBA" id="ARBA00022989"/>
    </source>
</evidence>
<dbReference type="GO" id="GO:0009403">
    <property type="term" value="P:toxin biosynthetic process"/>
    <property type="evidence" value="ECO:0007669"/>
    <property type="project" value="InterPro"/>
</dbReference>
<dbReference type="PANTHER" id="PTHR36926:SF1">
    <property type="entry name" value="COLICIN V PRODUCTION PROTEIN"/>
    <property type="match status" value="1"/>
</dbReference>
<evidence type="ECO:0000256" key="4">
    <source>
        <dbReference type="ARBA" id="ARBA00023136"/>
    </source>
</evidence>
<evidence type="ECO:0000313" key="8">
    <source>
        <dbReference type="Proteomes" id="UP000199477"/>
    </source>
</evidence>
<keyword evidence="3 6" id="KW-1133">Transmembrane helix</keyword>
<reference evidence="8" key="1">
    <citation type="submission" date="2016-10" db="EMBL/GenBank/DDBJ databases">
        <authorList>
            <person name="Varghese N."/>
            <person name="Submissions S."/>
        </authorList>
    </citation>
    <scope>NUCLEOTIDE SEQUENCE [LARGE SCALE GENOMIC DNA]</scope>
    <source>
        <strain evidence="8">UNC178MFTsu3.1</strain>
    </source>
</reference>
<comment type="subcellular location">
    <subcellularLocation>
        <location evidence="1">Membrane</location>
        <topology evidence="1">Multi-pass membrane protein</topology>
    </subcellularLocation>
</comment>
<feature type="transmembrane region" description="Helical" evidence="6">
    <location>
        <begin position="64"/>
        <end position="85"/>
    </location>
</feature>
<dbReference type="STRING" id="500610.SAMN02799615_00562"/>
<evidence type="ECO:0000256" key="1">
    <source>
        <dbReference type="ARBA" id="ARBA00004141"/>
    </source>
</evidence>
<evidence type="ECO:0000256" key="5">
    <source>
        <dbReference type="SAM" id="MobiDB-lite"/>
    </source>
</evidence>
<organism evidence="7 8">
    <name type="scientific">Dyella marensis</name>
    <dbReference type="NCBI Taxonomy" id="500610"/>
    <lineage>
        <taxon>Bacteria</taxon>
        <taxon>Pseudomonadati</taxon>
        <taxon>Pseudomonadota</taxon>
        <taxon>Gammaproteobacteria</taxon>
        <taxon>Lysobacterales</taxon>
        <taxon>Rhodanobacteraceae</taxon>
        <taxon>Dyella</taxon>
    </lineage>
</organism>
<feature type="transmembrane region" description="Helical" evidence="6">
    <location>
        <begin position="105"/>
        <end position="126"/>
    </location>
</feature>
<name>A0A1I1YBS6_9GAMM</name>
<dbReference type="Proteomes" id="UP000199477">
    <property type="component" value="Unassembled WGS sequence"/>
</dbReference>
<feature type="region of interest" description="Disordered" evidence="5">
    <location>
        <begin position="211"/>
        <end position="254"/>
    </location>
</feature>
<feature type="transmembrane region" description="Helical" evidence="6">
    <location>
        <begin position="31"/>
        <end position="52"/>
    </location>
</feature>
<dbReference type="Pfam" id="PF02674">
    <property type="entry name" value="Colicin_V"/>
    <property type="match status" value="1"/>
</dbReference>
<dbReference type="EMBL" id="FONH01000001">
    <property type="protein sequence ID" value="SFE16772.1"/>
    <property type="molecule type" value="Genomic_DNA"/>
</dbReference>
<dbReference type="InterPro" id="IPR003825">
    <property type="entry name" value="Colicin-V_CvpA"/>
</dbReference>
<feature type="compositionally biased region" description="Low complexity" evidence="5">
    <location>
        <begin position="211"/>
        <end position="222"/>
    </location>
</feature>
<dbReference type="GO" id="GO:0016020">
    <property type="term" value="C:membrane"/>
    <property type="evidence" value="ECO:0007669"/>
    <property type="project" value="UniProtKB-SubCell"/>
</dbReference>
<sequence length="254" mass="26914">MNWADYIILAVLGISVLIGLWRGLISEVLGLLIWVTAAWITWTFGPHVAELYANKISLPSARLAAGYATTFVGVLVLGILARFLLARLVEGTGLSGTDRLLGMLFGLARGVLVVTVGVFLVSLTALTRDPWWQQSALLPQFTGVAGWLSQQVPSSARRFLQQPTAAMDQLPSLPDKLPELRLPTQLPSQLPQLPSQLQGLQGLPAALQGLAPAPARSAARAPGVDAGVPRDPAATSAARDPKAVEAAPRQTTNP</sequence>
<keyword evidence="4 6" id="KW-0472">Membrane</keyword>
<proteinExistence type="predicted"/>
<gene>
    <name evidence="7" type="ORF">SAMN02799615_00562</name>
</gene>
<dbReference type="InterPro" id="IPR052719">
    <property type="entry name" value="CvpA-like"/>
</dbReference>
<dbReference type="PANTHER" id="PTHR36926">
    <property type="entry name" value="COLICIN V PRODUCTION PROTEIN"/>
    <property type="match status" value="1"/>
</dbReference>
<feature type="transmembrane region" description="Helical" evidence="6">
    <location>
        <begin position="7"/>
        <end position="25"/>
    </location>
</feature>
<protein>
    <submittedName>
        <fullName evidence="7">Membrane protein required for colicin V production</fullName>
    </submittedName>
</protein>
<dbReference type="AlphaFoldDB" id="A0A1I1YBS6"/>
<keyword evidence="8" id="KW-1185">Reference proteome</keyword>
<evidence type="ECO:0000313" key="7">
    <source>
        <dbReference type="EMBL" id="SFE16772.1"/>
    </source>
</evidence>
<accession>A0A1I1YBS6</accession>
<evidence type="ECO:0000256" key="2">
    <source>
        <dbReference type="ARBA" id="ARBA00022692"/>
    </source>
</evidence>